<organism evidence="4">
    <name type="scientific">Thelazia callipaeda</name>
    <name type="common">Oriental eyeworm</name>
    <name type="synonym">Parasitic nematode</name>
    <dbReference type="NCBI Taxonomy" id="103827"/>
    <lineage>
        <taxon>Eukaryota</taxon>
        <taxon>Metazoa</taxon>
        <taxon>Ecdysozoa</taxon>
        <taxon>Nematoda</taxon>
        <taxon>Chromadorea</taxon>
        <taxon>Rhabditida</taxon>
        <taxon>Spirurina</taxon>
        <taxon>Spiruromorpha</taxon>
        <taxon>Thelazioidea</taxon>
        <taxon>Thelaziidae</taxon>
        <taxon>Thelazia</taxon>
    </lineage>
</organism>
<feature type="compositionally biased region" description="Polar residues" evidence="1">
    <location>
        <begin position="1"/>
        <end position="18"/>
    </location>
</feature>
<name>A0A0N5D333_THECL</name>
<feature type="region of interest" description="Disordered" evidence="1">
    <location>
        <begin position="1"/>
        <end position="26"/>
    </location>
</feature>
<dbReference type="OrthoDB" id="5817605at2759"/>
<protein>
    <submittedName>
        <fullName evidence="4">Ovule protein</fullName>
    </submittedName>
</protein>
<dbReference type="Proteomes" id="UP000276776">
    <property type="component" value="Unassembled WGS sequence"/>
</dbReference>
<dbReference type="EMBL" id="UYYF01004495">
    <property type="protein sequence ID" value="VDN04754.1"/>
    <property type="molecule type" value="Genomic_DNA"/>
</dbReference>
<evidence type="ECO:0000313" key="3">
    <source>
        <dbReference type="Proteomes" id="UP000276776"/>
    </source>
</evidence>
<sequence>MGGSQSQSYNLSNESAKSAQEKQDIVPSNDIMNGTLVHVDSSNSQNLSSMAQQLERIHPPEDIPLQKFPEAVVTTTTTLVE</sequence>
<evidence type="ECO:0000313" key="4">
    <source>
        <dbReference type="WBParaSite" id="TCLT_0000732101-mRNA-1"/>
    </source>
</evidence>
<gene>
    <name evidence="2" type="ORF">TCLT_LOCUS7310</name>
</gene>
<reference evidence="4" key="1">
    <citation type="submission" date="2017-02" db="UniProtKB">
        <authorList>
            <consortium name="WormBaseParasite"/>
        </authorList>
    </citation>
    <scope>IDENTIFICATION</scope>
</reference>
<reference evidence="2 3" key="2">
    <citation type="submission" date="2018-11" db="EMBL/GenBank/DDBJ databases">
        <authorList>
            <consortium name="Pathogen Informatics"/>
        </authorList>
    </citation>
    <scope>NUCLEOTIDE SEQUENCE [LARGE SCALE GENOMIC DNA]</scope>
</reference>
<proteinExistence type="predicted"/>
<evidence type="ECO:0000313" key="2">
    <source>
        <dbReference type="EMBL" id="VDN04754.1"/>
    </source>
</evidence>
<evidence type="ECO:0000256" key="1">
    <source>
        <dbReference type="SAM" id="MobiDB-lite"/>
    </source>
</evidence>
<dbReference type="AlphaFoldDB" id="A0A0N5D333"/>
<accession>A0A0N5D333</accession>
<keyword evidence="3" id="KW-1185">Reference proteome</keyword>
<dbReference type="WBParaSite" id="TCLT_0000732101-mRNA-1">
    <property type="protein sequence ID" value="TCLT_0000732101-mRNA-1"/>
    <property type="gene ID" value="TCLT_0000732101"/>
</dbReference>